<keyword evidence="3" id="KW-1185">Reference proteome</keyword>
<reference evidence="2 3" key="1">
    <citation type="submission" date="2024-05" db="EMBL/GenBank/DDBJ databases">
        <authorList>
            <person name="Wallberg A."/>
        </authorList>
    </citation>
    <scope>NUCLEOTIDE SEQUENCE [LARGE SCALE GENOMIC DNA]</scope>
</reference>
<dbReference type="EMBL" id="CAXKWB010003981">
    <property type="protein sequence ID" value="CAL4071371.1"/>
    <property type="molecule type" value="Genomic_DNA"/>
</dbReference>
<sequence length="289" mass="32727">MWTPTPFDTYRSAIYDEGTFTLSLVTENLYQGGNRRPDLFFKSEFGEQKYKIMFNKEQQSTLESYSGYFNIGNAAEDYDISLHYILQEHVCGLSPKGHKNWESKGTLENLLSIVRNKRNEVAHKNSNISEQELQEKLDELKRLYSSIIDRVARITNRVYLSENNKLNITEGLDSKYPSHSATKVHCYGSPDLMYCDRCATIIDLDVIDTHYCKSSNYDEMLHPRREKGESSGLSSLGKIAMGAAGGAAALWITASLMKAPVKFIHKSVENAIIDASEKAIFESSEFLSQ</sequence>
<comment type="caution">
    <text evidence="2">The sequence shown here is derived from an EMBL/GenBank/DDBJ whole genome shotgun (WGS) entry which is preliminary data.</text>
</comment>
<feature type="coiled-coil region" evidence="1">
    <location>
        <begin position="123"/>
        <end position="150"/>
    </location>
</feature>
<name>A0AAV2Q958_MEGNR</name>
<proteinExistence type="predicted"/>
<feature type="non-terminal residue" evidence="2">
    <location>
        <position position="289"/>
    </location>
</feature>
<organism evidence="2 3">
    <name type="scientific">Meganyctiphanes norvegica</name>
    <name type="common">Northern krill</name>
    <name type="synonym">Thysanopoda norvegica</name>
    <dbReference type="NCBI Taxonomy" id="48144"/>
    <lineage>
        <taxon>Eukaryota</taxon>
        <taxon>Metazoa</taxon>
        <taxon>Ecdysozoa</taxon>
        <taxon>Arthropoda</taxon>
        <taxon>Crustacea</taxon>
        <taxon>Multicrustacea</taxon>
        <taxon>Malacostraca</taxon>
        <taxon>Eumalacostraca</taxon>
        <taxon>Eucarida</taxon>
        <taxon>Euphausiacea</taxon>
        <taxon>Euphausiidae</taxon>
        <taxon>Meganyctiphanes</taxon>
    </lineage>
</organism>
<accession>A0AAV2Q958</accession>
<evidence type="ECO:0000313" key="2">
    <source>
        <dbReference type="EMBL" id="CAL4071371.1"/>
    </source>
</evidence>
<evidence type="ECO:0000313" key="3">
    <source>
        <dbReference type="Proteomes" id="UP001497623"/>
    </source>
</evidence>
<keyword evidence="1" id="KW-0175">Coiled coil</keyword>
<dbReference type="AlphaFoldDB" id="A0AAV2Q958"/>
<gene>
    <name evidence="2" type="ORF">MNOR_LOCUS8520</name>
</gene>
<dbReference type="Proteomes" id="UP001497623">
    <property type="component" value="Unassembled WGS sequence"/>
</dbReference>
<protein>
    <submittedName>
        <fullName evidence="2">Uncharacterized protein</fullName>
    </submittedName>
</protein>
<evidence type="ECO:0000256" key="1">
    <source>
        <dbReference type="SAM" id="Coils"/>
    </source>
</evidence>